<dbReference type="AlphaFoldDB" id="A0A6J4QFU8"/>
<organism evidence="2">
    <name type="scientific">uncultured Pseudonocardia sp</name>
    <dbReference type="NCBI Taxonomy" id="211455"/>
    <lineage>
        <taxon>Bacteria</taxon>
        <taxon>Bacillati</taxon>
        <taxon>Actinomycetota</taxon>
        <taxon>Actinomycetes</taxon>
        <taxon>Pseudonocardiales</taxon>
        <taxon>Pseudonocardiaceae</taxon>
        <taxon>Pseudonocardia</taxon>
        <taxon>environmental samples</taxon>
    </lineage>
</organism>
<evidence type="ECO:0000313" key="2">
    <source>
        <dbReference type="EMBL" id="CAA9438783.1"/>
    </source>
</evidence>
<feature type="compositionally biased region" description="Basic residues" evidence="1">
    <location>
        <begin position="12"/>
        <end position="29"/>
    </location>
</feature>
<accession>A0A6J4QFU8</accession>
<evidence type="ECO:0000256" key="1">
    <source>
        <dbReference type="SAM" id="MobiDB-lite"/>
    </source>
</evidence>
<protein>
    <submittedName>
        <fullName evidence="2">Transcriptional regulator, XRE family</fullName>
    </submittedName>
</protein>
<dbReference type="EMBL" id="CADCUS010000527">
    <property type="protein sequence ID" value="CAA9438783.1"/>
    <property type="molecule type" value="Genomic_DNA"/>
</dbReference>
<feature type="non-terminal residue" evidence="2">
    <location>
        <position position="149"/>
    </location>
</feature>
<feature type="compositionally biased region" description="Basic and acidic residues" evidence="1">
    <location>
        <begin position="1"/>
        <end position="11"/>
    </location>
</feature>
<proteinExistence type="predicted"/>
<name>A0A6J4QFU8_9PSEU</name>
<reference evidence="2" key="1">
    <citation type="submission" date="2020-02" db="EMBL/GenBank/DDBJ databases">
        <authorList>
            <person name="Meier V. D."/>
        </authorList>
    </citation>
    <scope>NUCLEOTIDE SEQUENCE</scope>
    <source>
        <strain evidence="2">AVDCRST_MAG66</strain>
    </source>
</reference>
<gene>
    <name evidence="2" type="ORF">AVDCRST_MAG66-4081</name>
</gene>
<sequence>GTDRQAREAGRRGRRARRDRRGSHRRGDRRLHPQPARAGPGLAAPAGPGDGCVQPLPEPDRAGPAQAVGRGAPADRPRPAHLRRGALRAGRHPRRAPRDRRHRRRVRRPGPDGAPEAGAPRRLPVLPPRERRGDRARTARRDIPRRGEV</sequence>
<feature type="compositionally biased region" description="Low complexity" evidence="1">
    <location>
        <begin position="33"/>
        <end position="47"/>
    </location>
</feature>
<feature type="compositionally biased region" description="Basic and acidic residues" evidence="1">
    <location>
        <begin position="128"/>
        <end position="149"/>
    </location>
</feature>
<feature type="compositionally biased region" description="Low complexity" evidence="1">
    <location>
        <begin position="111"/>
        <end position="124"/>
    </location>
</feature>
<feature type="compositionally biased region" description="Basic residues" evidence="1">
    <location>
        <begin position="79"/>
        <end position="108"/>
    </location>
</feature>
<feature type="region of interest" description="Disordered" evidence="1">
    <location>
        <begin position="1"/>
        <end position="149"/>
    </location>
</feature>
<feature type="non-terminal residue" evidence="2">
    <location>
        <position position="1"/>
    </location>
</feature>